<sequence>MTEVGLHPRESRVCEDNIPIARSSAGPQQLRDATSFTVRHPPPPPPPLTSHRGRDEVEMLPRVCDEQHTTTHC</sequence>
<dbReference type="AlphaFoldDB" id="Q4RMI2"/>
<name>Q4RMI2_TETNG</name>
<reference evidence="2" key="2">
    <citation type="submission" date="2004-02" db="EMBL/GenBank/DDBJ databases">
        <authorList>
            <consortium name="Genoscope"/>
            <consortium name="Whitehead Institute Centre for Genome Research"/>
        </authorList>
    </citation>
    <scope>NUCLEOTIDE SEQUENCE</scope>
</reference>
<evidence type="ECO:0000313" key="2">
    <source>
        <dbReference type="EMBL" id="CAG10400.1"/>
    </source>
</evidence>
<feature type="compositionally biased region" description="Polar residues" evidence="1">
    <location>
        <begin position="25"/>
        <end position="37"/>
    </location>
</feature>
<evidence type="ECO:0000256" key="1">
    <source>
        <dbReference type="SAM" id="MobiDB-lite"/>
    </source>
</evidence>
<feature type="region of interest" description="Disordered" evidence="1">
    <location>
        <begin position="16"/>
        <end position="56"/>
    </location>
</feature>
<dbReference type="KEGG" id="tng:GSTEN00032019G001"/>
<gene>
    <name evidence="2" type="ORF">GSTENG00032019001</name>
</gene>
<accession>Q4RMI2</accession>
<protein>
    <submittedName>
        <fullName evidence="2">Chromosome 10 SCAF15019, whole genome shotgun sequence</fullName>
    </submittedName>
</protein>
<proteinExistence type="predicted"/>
<dbReference type="EMBL" id="CAAE01015019">
    <property type="protein sequence ID" value="CAG10400.1"/>
    <property type="molecule type" value="Genomic_DNA"/>
</dbReference>
<organism evidence="2">
    <name type="scientific">Tetraodon nigroviridis</name>
    <name type="common">Spotted green pufferfish</name>
    <name type="synonym">Chelonodon nigroviridis</name>
    <dbReference type="NCBI Taxonomy" id="99883"/>
    <lineage>
        <taxon>Eukaryota</taxon>
        <taxon>Metazoa</taxon>
        <taxon>Chordata</taxon>
        <taxon>Craniata</taxon>
        <taxon>Vertebrata</taxon>
        <taxon>Euteleostomi</taxon>
        <taxon>Actinopterygii</taxon>
        <taxon>Neopterygii</taxon>
        <taxon>Teleostei</taxon>
        <taxon>Neoteleostei</taxon>
        <taxon>Acanthomorphata</taxon>
        <taxon>Eupercaria</taxon>
        <taxon>Tetraodontiformes</taxon>
        <taxon>Tetradontoidea</taxon>
        <taxon>Tetraodontidae</taxon>
        <taxon>Tetraodon</taxon>
    </lineage>
</organism>
<reference evidence="2" key="1">
    <citation type="journal article" date="2004" name="Nature">
        <title>Genome duplication in the teleost fish Tetraodon nigroviridis reveals the early vertebrate proto-karyotype.</title>
        <authorList>
            <person name="Jaillon O."/>
            <person name="Aury J.-M."/>
            <person name="Brunet F."/>
            <person name="Petit J.-L."/>
            <person name="Stange-Thomann N."/>
            <person name="Mauceli E."/>
            <person name="Bouneau L."/>
            <person name="Fischer C."/>
            <person name="Ozouf-Costaz C."/>
            <person name="Bernot A."/>
            <person name="Nicaud S."/>
            <person name="Jaffe D."/>
            <person name="Fisher S."/>
            <person name="Lutfalla G."/>
            <person name="Dossat C."/>
            <person name="Segurens B."/>
            <person name="Dasilva C."/>
            <person name="Salanoubat M."/>
            <person name="Levy M."/>
            <person name="Boudet N."/>
            <person name="Castellano S."/>
            <person name="Anthouard V."/>
            <person name="Jubin C."/>
            <person name="Castelli V."/>
            <person name="Katinka M."/>
            <person name="Vacherie B."/>
            <person name="Biemont C."/>
            <person name="Skalli Z."/>
            <person name="Cattolico L."/>
            <person name="Poulain J."/>
            <person name="De Berardinis V."/>
            <person name="Cruaud C."/>
            <person name="Duprat S."/>
            <person name="Brottier P."/>
            <person name="Coutanceau J.-P."/>
            <person name="Gouzy J."/>
            <person name="Parra G."/>
            <person name="Lardier G."/>
            <person name="Chapple C."/>
            <person name="McKernan K.J."/>
            <person name="McEwan P."/>
            <person name="Bosak S."/>
            <person name="Kellis M."/>
            <person name="Volff J.-N."/>
            <person name="Guigo R."/>
            <person name="Zody M.C."/>
            <person name="Mesirov J."/>
            <person name="Lindblad-Toh K."/>
            <person name="Birren B."/>
            <person name="Nusbaum C."/>
            <person name="Kahn D."/>
            <person name="Robinson-Rechavi M."/>
            <person name="Laudet V."/>
            <person name="Schachter V."/>
            <person name="Quetier F."/>
            <person name="Saurin W."/>
            <person name="Scarpelli C."/>
            <person name="Wincker P."/>
            <person name="Lander E.S."/>
            <person name="Weissenbach J."/>
            <person name="Roest Crollius H."/>
        </authorList>
    </citation>
    <scope>NUCLEOTIDE SEQUENCE [LARGE SCALE GENOMIC DNA]</scope>
</reference>